<gene>
    <name evidence="1" type="ORF">J0X19_07075</name>
</gene>
<proteinExistence type="predicted"/>
<name>A0A939JCV8_9BACT</name>
<organism evidence="1 2">
    <name type="scientific">Hymenobacter telluris</name>
    <dbReference type="NCBI Taxonomy" id="2816474"/>
    <lineage>
        <taxon>Bacteria</taxon>
        <taxon>Pseudomonadati</taxon>
        <taxon>Bacteroidota</taxon>
        <taxon>Cytophagia</taxon>
        <taxon>Cytophagales</taxon>
        <taxon>Hymenobacteraceae</taxon>
        <taxon>Hymenobacter</taxon>
    </lineage>
</organism>
<dbReference type="EMBL" id="JAFLQZ010000003">
    <property type="protein sequence ID" value="MBO0357702.1"/>
    <property type="molecule type" value="Genomic_DNA"/>
</dbReference>
<protein>
    <submittedName>
        <fullName evidence="1">Uncharacterized protein</fullName>
    </submittedName>
</protein>
<dbReference type="RefSeq" id="WP_206983112.1">
    <property type="nucleotide sequence ID" value="NZ_JAFLQZ010000003.1"/>
</dbReference>
<dbReference type="Proteomes" id="UP000664144">
    <property type="component" value="Unassembled WGS sequence"/>
</dbReference>
<evidence type="ECO:0000313" key="2">
    <source>
        <dbReference type="Proteomes" id="UP000664144"/>
    </source>
</evidence>
<accession>A0A939JCV8</accession>
<keyword evidence="2" id="KW-1185">Reference proteome</keyword>
<evidence type="ECO:0000313" key="1">
    <source>
        <dbReference type="EMBL" id="MBO0357702.1"/>
    </source>
</evidence>
<sequence length="84" mass="10460">MDERNKDLPLIVSEILIEMQQMRHERQQDREENRQFMQLIVEESRKNTERLLEVFNRGFDMVQTRIDQVDERLERVERKQDDKK</sequence>
<dbReference type="AlphaFoldDB" id="A0A939JCV8"/>
<comment type="caution">
    <text evidence="1">The sequence shown here is derived from an EMBL/GenBank/DDBJ whole genome shotgun (WGS) entry which is preliminary data.</text>
</comment>
<reference evidence="1" key="1">
    <citation type="submission" date="2021-03" db="EMBL/GenBank/DDBJ databases">
        <authorList>
            <person name="Kim M.K."/>
        </authorList>
    </citation>
    <scope>NUCLEOTIDE SEQUENCE</scope>
    <source>
        <strain evidence="1">BT186</strain>
    </source>
</reference>